<feature type="domain" description="GFO/IDH/MocA-like oxidoreductase" evidence="3">
    <location>
        <begin position="132"/>
        <end position="253"/>
    </location>
</feature>
<dbReference type="InterPro" id="IPR050463">
    <property type="entry name" value="Gfo/Idh/MocA_oxidrdct_glycsds"/>
</dbReference>
<dbReference type="PANTHER" id="PTHR43818:SF11">
    <property type="entry name" value="BCDNA.GH03377"/>
    <property type="match status" value="1"/>
</dbReference>
<sequence length="323" mass="35160">MQKVRWGIIGCGDVAEKKSGPAFYKTDDSELIAVMRRNSDKARDYAERHKVAKWYGQADALIADTDVDAVYIATPPDSHADYTAQVAHAGKPVYVEKPMARNHSECLHMVDACQSAKVPLFVAYYRRALPGFLKVKSLVENGAIGAVRFVSITLCNPATEDPDNPPWRVRPEVSGGGHFFDLASHQFDYLDYLLGPIASASGHARNQAGLYAAEDAVASSFAFESGILGNGTWSFAADRRQDRIELNGDEGHIAFSTFDFTPIKLTTATGTKAFDYPAPEHVQQPLIQTIVNALLNRGECPSTGASAARTSRIMDLIIHANVA</sequence>
<dbReference type="GO" id="GO:0016491">
    <property type="term" value="F:oxidoreductase activity"/>
    <property type="evidence" value="ECO:0007669"/>
    <property type="project" value="UniProtKB-KW"/>
</dbReference>
<dbReference type="Gene3D" id="3.40.50.720">
    <property type="entry name" value="NAD(P)-binding Rossmann-like Domain"/>
    <property type="match status" value="1"/>
</dbReference>
<feature type="domain" description="Gfo/Idh/MocA-like oxidoreductase N-terminal" evidence="2">
    <location>
        <begin position="4"/>
        <end position="124"/>
    </location>
</feature>
<protein>
    <recommendedName>
        <fullName evidence="5">Gfo/Idh/MocA-like oxidoreductase N-terminal domain-containing protein</fullName>
    </recommendedName>
</protein>
<dbReference type="InterPro" id="IPR055170">
    <property type="entry name" value="GFO_IDH_MocA-like_dom"/>
</dbReference>
<dbReference type="PANTHER" id="PTHR43818">
    <property type="entry name" value="BCDNA.GH03377"/>
    <property type="match status" value="1"/>
</dbReference>
<evidence type="ECO:0000313" key="4">
    <source>
        <dbReference type="EMBL" id="SVB76415.1"/>
    </source>
</evidence>
<dbReference type="Gene3D" id="3.30.360.10">
    <property type="entry name" value="Dihydrodipicolinate Reductase, domain 2"/>
    <property type="match status" value="1"/>
</dbReference>
<dbReference type="EMBL" id="UINC01056413">
    <property type="protein sequence ID" value="SVB76415.1"/>
    <property type="molecule type" value="Genomic_DNA"/>
</dbReference>
<dbReference type="InterPro" id="IPR000683">
    <property type="entry name" value="Gfo/Idh/MocA-like_OxRdtase_N"/>
</dbReference>
<organism evidence="4">
    <name type="scientific">marine metagenome</name>
    <dbReference type="NCBI Taxonomy" id="408172"/>
    <lineage>
        <taxon>unclassified sequences</taxon>
        <taxon>metagenomes</taxon>
        <taxon>ecological metagenomes</taxon>
    </lineage>
</organism>
<dbReference type="InterPro" id="IPR036291">
    <property type="entry name" value="NAD(P)-bd_dom_sf"/>
</dbReference>
<reference evidence="4" key="1">
    <citation type="submission" date="2018-05" db="EMBL/GenBank/DDBJ databases">
        <authorList>
            <person name="Lanie J.A."/>
            <person name="Ng W.-L."/>
            <person name="Kazmierczak K.M."/>
            <person name="Andrzejewski T.M."/>
            <person name="Davidsen T.M."/>
            <person name="Wayne K.J."/>
            <person name="Tettelin H."/>
            <person name="Glass J.I."/>
            <person name="Rusch D."/>
            <person name="Podicherti R."/>
            <person name="Tsui H.-C.T."/>
            <person name="Winkler M.E."/>
        </authorList>
    </citation>
    <scope>NUCLEOTIDE SEQUENCE</scope>
</reference>
<dbReference type="SUPFAM" id="SSF55347">
    <property type="entry name" value="Glyceraldehyde-3-phosphate dehydrogenase-like, C-terminal domain"/>
    <property type="match status" value="1"/>
</dbReference>
<proteinExistence type="predicted"/>
<evidence type="ECO:0000256" key="1">
    <source>
        <dbReference type="ARBA" id="ARBA00023002"/>
    </source>
</evidence>
<accession>A0A382GNQ8</accession>
<dbReference type="SUPFAM" id="SSF51735">
    <property type="entry name" value="NAD(P)-binding Rossmann-fold domains"/>
    <property type="match status" value="1"/>
</dbReference>
<dbReference type="AlphaFoldDB" id="A0A382GNQ8"/>
<evidence type="ECO:0000259" key="2">
    <source>
        <dbReference type="Pfam" id="PF01408"/>
    </source>
</evidence>
<evidence type="ECO:0000259" key="3">
    <source>
        <dbReference type="Pfam" id="PF22725"/>
    </source>
</evidence>
<dbReference type="Pfam" id="PF22725">
    <property type="entry name" value="GFO_IDH_MocA_C3"/>
    <property type="match status" value="1"/>
</dbReference>
<gene>
    <name evidence="4" type="ORF">METZ01_LOCUS229269</name>
</gene>
<keyword evidence="1" id="KW-0560">Oxidoreductase</keyword>
<name>A0A382GNQ8_9ZZZZ</name>
<dbReference type="Pfam" id="PF01408">
    <property type="entry name" value="GFO_IDH_MocA"/>
    <property type="match status" value="1"/>
</dbReference>
<evidence type="ECO:0008006" key="5">
    <source>
        <dbReference type="Google" id="ProtNLM"/>
    </source>
</evidence>
<dbReference type="GO" id="GO:0000166">
    <property type="term" value="F:nucleotide binding"/>
    <property type="evidence" value="ECO:0007669"/>
    <property type="project" value="InterPro"/>
</dbReference>